<dbReference type="PANTHER" id="PTHR22946">
    <property type="entry name" value="DIENELACTONE HYDROLASE DOMAIN-CONTAINING PROTEIN-RELATED"/>
    <property type="match status" value="1"/>
</dbReference>
<keyword evidence="3" id="KW-1185">Reference proteome</keyword>
<dbReference type="InterPro" id="IPR029058">
    <property type="entry name" value="AB_hydrolase_fold"/>
</dbReference>
<name>A0A3A8J2U2_9BACT</name>
<organism evidence="2 3">
    <name type="scientific">Corallococcus terminator</name>
    <dbReference type="NCBI Taxonomy" id="2316733"/>
    <lineage>
        <taxon>Bacteria</taxon>
        <taxon>Pseudomonadati</taxon>
        <taxon>Myxococcota</taxon>
        <taxon>Myxococcia</taxon>
        <taxon>Myxococcales</taxon>
        <taxon>Cystobacterineae</taxon>
        <taxon>Myxococcaceae</taxon>
        <taxon>Corallococcus</taxon>
    </lineage>
</organism>
<dbReference type="PANTHER" id="PTHR22946:SF0">
    <property type="entry name" value="DIENELACTONE HYDROLASE DOMAIN-CONTAINING PROTEIN"/>
    <property type="match status" value="1"/>
</dbReference>
<dbReference type="InterPro" id="IPR050261">
    <property type="entry name" value="FrsA_esterase"/>
</dbReference>
<keyword evidence="2" id="KW-0378">Hydrolase</keyword>
<dbReference type="InterPro" id="IPR002925">
    <property type="entry name" value="Dienelactn_hydro"/>
</dbReference>
<evidence type="ECO:0000313" key="2">
    <source>
        <dbReference type="EMBL" id="RKG90057.1"/>
    </source>
</evidence>
<reference evidence="3" key="1">
    <citation type="submission" date="2018-09" db="EMBL/GenBank/DDBJ databases">
        <authorList>
            <person name="Livingstone P.G."/>
            <person name="Whitworth D.E."/>
        </authorList>
    </citation>
    <scope>NUCLEOTIDE SEQUENCE [LARGE SCALE GENOMIC DNA]</scope>
    <source>
        <strain evidence="3">CA054A</strain>
    </source>
</reference>
<dbReference type="SUPFAM" id="SSF53474">
    <property type="entry name" value="alpha/beta-Hydrolases"/>
    <property type="match status" value="1"/>
</dbReference>
<evidence type="ECO:0000259" key="1">
    <source>
        <dbReference type="Pfam" id="PF01738"/>
    </source>
</evidence>
<gene>
    <name evidence="2" type="ORF">D7V88_11760</name>
</gene>
<dbReference type="Proteomes" id="UP000268094">
    <property type="component" value="Unassembled WGS sequence"/>
</dbReference>
<accession>A0A3A8J2U2</accession>
<dbReference type="EMBL" id="RAVZ01000061">
    <property type="protein sequence ID" value="RKG90057.1"/>
    <property type="molecule type" value="Genomic_DNA"/>
</dbReference>
<proteinExistence type="predicted"/>
<comment type="caution">
    <text evidence="2">The sequence shown here is derived from an EMBL/GenBank/DDBJ whole genome shotgun (WGS) entry which is preliminary data.</text>
</comment>
<dbReference type="GO" id="GO:0016787">
    <property type="term" value="F:hydrolase activity"/>
    <property type="evidence" value="ECO:0007669"/>
    <property type="project" value="UniProtKB-KW"/>
</dbReference>
<protein>
    <submittedName>
        <fullName evidence="2">Alpha/beta fold hydrolase</fullName>
    </submittedName>
</protein>
<sequence length="236" mass="24829">MIMSSEQRVMLADAPALIVGGGPAPAPGLRGTVVLLHGLGASKEVQRPEARLLARHGYVAVILDAVGHGERRHPDFEHRFAPDRAADSFAELVAHAALELPTVLGVLAELGWSRPGAVGACGISLGGAILFGAIEAGAVLDAAVSVVAPPPRPHARLERYFPTPLLLQTAAADTLVPASDARAFHHALAPRYASAPERLRSVEHDGEGHLFTEAGWGRVWDEALGWFDRFLPVAGA</sequence>
<dbReference type="AlphaFoldDB" id="A0A3A8J2U2"/>
<dbReference type="Gene3D" id="3.40.50.1820">
    <property type="entry name" value="alpha/beta hydrolase"/>
    <property type="match status" value="1"/>
</dbReference>
<feature type="domain" description="Dienelactone hydrolase" evidence="1">
    <location>
        <begin position="31"/>
        <end position="193"/>
    </location>
</feature>
<evidence type="ECO:0000313" key="3">
    <source>
        <dbReference type="Proteomes" id="UP000268094"/>
    </source>
</evidence>
<dbReference type="Pfam" id="PF01738">
    <property type="entry name" value="DLH"/>
    <property type="match status" value="1"/>
</dbReference>